<sequence>TLCEFLAKTSVIVTDWDINVPSVLFAYRTAEQATTKIESF</sequence>
<dbReference type="AlphaFoldDB" id="A0A9N9DJZ2"/>
<accession>A0A9N9DJZ2</accession>
<gene>
    <name evidence="1" type="ORF">DEBURN_LOCUS11054</name>
</gene>
<evidence type="ECO:0000313" key="2">
    <source>
        <dbReference type="Proteomes" id="UP000789706"/>
    </source>
</evidence>
<dbReference type="Proteomes" id="UP000789706">
    <property type="component" value="Unassembled WGS sequence"/>
</dbReference>
<feature type="non-terminal residue" evidence="1">
    <location>
        <position position="1"/>
    </location>
</feature>
<evidence type="ECO:0000313" key="1">
    <source>
        <dbReference type="EMBL" id="CAG8638107.1"/>
    </source>
</evidence>
<comment type="caution">
    <text evidence="1">The sequence shown here is derived from an EMBL/GenBank/DDBJ whole genome shotgun (WGS) entry which is preliminary data.</text>
</comment>
<organism evidence="1 2">
    <name type="scientific">Diversispora eburnea</name>
    <dbReference type="NCBI Taxonomy" id="1213867"/>
    <lineage>
        <taxon>Eukaryota</taxon>
        <taxon>Fungi</taxon>
        <taxon>Fungi incertae sedis</taxon>
        <taxon>Mucoromycota</taxon>
        <taxon>Glomeromycotina</taxon>
        <taxon>Glomeromycetes</taxon>
        <taxon>Diversisporales</taxon>
        <taxon>Diversisporaceae</taxon>
        <taxon>Diversispora</taxon>
    </lineage>
</organism>
<keyword evidence="2" id="KW-1185">Reference proteome</keyword>
<dbReference type="EMBL" id="CAJVPK010004610">
    <property type="protein sequence ID" value="CAG8638107.1"/>
    <property type="molecule type" value="Genomic_DNA"/>
</dbReference>
<proteinExistence type="predicted"/>
<protein>
    <submittedName>
        <fullName evidence="1">4012_t:CDS:1</fullName>
    </submittedName>
</protein>
<name>A0A9N9DJZ2_9GLOM</name>
<reference evidence="1" key="1">
    <citation type="submission" date="2021-06" db="EMBL/GenBank/DDBJ databases">
        <authorList>
            <person name="Kallberg Y."/>
            <person name="Tangrot J."/>
            <person name="Rosling A."/>
        </authorList>
    </citation>
    <scope>NUCLEOTIDE SEQUENCE</scope>
    <source>
        <strain evidence="1">AZ414A</strain>
    </source>
</reference>